<organism evidence="1 2">
    <name type="scientific">Pseudarthrobacter humi</name>
    <dbReference type="NCBI Taxonomy" id="2952523"/>
    <lineage>
        <taxon>Bacteria</taxon>
        <taxon>Bacillati</taxon>
        <taxon>Actinomycetota</taxon>
        <taxon>Actinomycetes</taxon>
        <taxon>Micrococcales</taxon>
        <taxon>Micrococcaceae</taxon>
        <taxon>Pseudarthrobacter</taxon>
    </lineage>
</organism>
<dbReference type="EMBL" id="JANCLV010000006">
    <property type="protein sequence ID" value="MCP9000298.1"/>
    <property type="molecule type" value="Genomic_DNA"/>
</dbReference>
<comment type="caution">
    <text evidence="1">The sequence shown here is derived from an EMBL/GenBank/DDBJ whole genome shotgun (WGS) entry which is preliminary data.</text>
</comment>
<name>A0ABT1LRJ9_9MICC</name>
<evidence type="ECO:0000313" key="2">
    <source>
        <dbReference type="Proteomes" id="UP001524318"/>
    </source>
</evidence>
<protein>
    <recommendedName>
        <fullName evidence="3">DNA-binding protein</fullName>
    </recommendedName>
</protein>
<evidence type="ECO:0008006" key="3">
    <source>
        <dbReference type="Google" id="ProtNLM"/>
    </source>
</evidence>
<dbReference type="Proteomes" id="UP001524318">
    <property type="component" value="Unassembled WGS sequence"/>
</dbReference>
<proteinExistence type="predicted"/>
<sequence length="81" mass="9049">MKLEFFEPSEAATVLKCSEAWLREGAAKGEFPHAVWGKGKIIFTSVHLKEIALLREVRSSGPSVQSVRMIGTRAQSRQKYS</sequence>
<reference evidence="1 2" key="1">
    <citation type="submission" date="2022-06" db="EMBL/GenBank/DDBJ databases">
        <title>Pseudarthrobacter sp. strain RMG13 Genome sequencing and assembly.</title>
        <authorList>
            <person name="Kim I."/>
        </authorList>
    </citation>
    <scope>NUCLEOTIDE SEQUENCE [LARGE SCALE GENOMIC DNA]</scope>
    <source>
        <strain evidence="1 2">RMG13</strain>
    </source>
</reference>
<evidence type="ECO:0000313" key="1">
    <source>
        <dbReference type="EMBL" id="MCP9000298.1"/>
    </source>
</evidence>
<keyword evidence="2" id="KW-1185">Reference proteome</keyword>
<accession>A0ABT1LRJ9</accession>
<dbReference type="RefSeq" id="WP_254750181.1">
    <property type="nucleotide sequence ID" value="NZ_JANCLV010000006.1"/>
</dbReference>
<gene>
    <name evidence="1" type="ORF">NFC73_11245</name>
</gene>